<dbReference type="PROSITE" id="PS01037">
    <property type="entry name" value="SBP_BACTERIAL_1"/>
    <property type="match status" value="1"/>
</dbReference>
<dbReference type="PANTHER" id="PTHR43649:SF34">
    <property type="entry name" value="ABC TRANSPORTER PERIPLASMIC-BINDING PROTEIN YCJN-RELATED"/>
    <property type="match status" value="1"/>
</dbReference>
<sequence length="452" mass="49030">MKKLAAIGLALIMTAGLCIGCGSKEAPKASDPAPETTAAGSTAKPAGDDADAKTNATDASGQGTSITLLNTKSELQTQFEEMAKKYKEQTGVTVEVNFTSDVVGTHLAGKYAAGDPYTIMLVDHPDVYDFQEYLADLSGEDWIKDGGDTYGITIDGKVYSFPFTVEAVGLIYNADAIEKITGETFKPADYAALDKFEGLLKKLADGGMAAPVAINKDDWSLANHFFGQLYDQQGNTADGSIAFVDSLKSGETKLSENARFNSLMDSFDLLKKYNINGSDPLSADYDLNNSYLAEGQVAFWFNGSWATDIYEHTENIGIMPLPQKDTTDDANTKLVSGASKEFVIDAKYATPEQQQAAKDFLNWLVYDEAGQTFMVEECSIIPAFSNIQKKVSAPLSASAQEYINAGQSMYWYQEIPGDHGTQAGASLQKYLGDNIKRDELASEIETYWQAQK</sequence>
<comment type="similarity">
    <text evidence="1">Belongs to the bacterial solute-binding protein 1 family.</text>
</comment>
<evidence type="ECO:0000256" key="2">
    <source>
        <dbReference type="ARBA" id="ARBA00022448"/>
    </source>
</evidence>
<name>A0ABS6K6F5_9FIRM</name>
<keyword evidence="2" id="KW-0813">Transport</keyword>
<dbReference type="Pfam" id="PF13416">
    <property type="entry name" value="SBP_bac_8"/>
    <property type="match status" value="1"/>
</dbReference>
<evidence type="ECO:0000256" key="4">
    <source>
        <dbReference type="SAM" id="MobiDB-lite"/>
    </source>
</evidence>
<dbReference type="SUPFAM" id="SSF53850">
    <property type="entry name" value="Periplasmic binding protein-like II"/>
    <property type="match status" value="1"/>
</dbReference>
<dbReference type="InterPro" id="IPR050490">
    <property type="entry name" value="Bact_solute-bd_prot1"/>
</dbReference>
<keyword evidence="3 5" id="KW-0732">Signal</keyword>
<evidence type="ECO:0000313" key="7">
    <source>
        <dbReference type="Proteomes" id="UP001314681"/>
    </source>
</evidence>
<dbReference type="EMBL" id="JAHQCX010000004">
    <property type="protein sequence ID" value="MBU9726078.1"/>
    <property type="molecule type" value="Genomic_DNA"/>
</dbReference>
<feature type="signal peptide" evidence="5">
    <location>
        <begin position="1"/>
        <end position="20"/>
    </location>
</feature>
<gene>
    <name evidence="6" type="ORF">KTH90_08630</name>
</gene>
<accession>A0ABS6K6F5</accession>
<keyword evidence="7" id="KW-1185">Reference proteome</keyword>
<dbReference type="PANTHER" id="PTHR43649">
    <property type="entry name" value="ARABINOSE-BINDING PROTEIN-RELATED"/>
    <property type="match status" value="1"/>
</dbReference>
<dbReference type="Gene3D" id="3.40.190.10">
    <property type="entry name" value="Periplasmic binding protein-like II"/>
    <property type="match status" value="2"/>
</dbReference>
<evidence type="ECO:0000256" key="5">
    <source>
        <dbReference type="SAM" id="SignalP"/>
    </source>
</evidence>
<feature type="region of interest" description="Disordered" evidence="4">
    <location>
        <begin position="25"/>
        <end position="63"/>
    </location>
</feature>
<dbReference type="RefSeq" id="WP_238726633.1">
    <property type="nucleotide sequence ID" value="NZ_JAHQCX010000004.1"/>
</dbReference>
<reference evidence="6 7" key="1">
    <citation type="submission" date="2021-06" db="EMBL/GenBank/DDBJ databases">
        <title>Description of novel taxa of the family Lachnospiraceae.</title>
        <authorList>
            <person name="Chaplin A.V."/>
            <person name="Sokolova S.R."/>
            <person name="Pikina A.P."/>
            <person name="Korzhanova M."/>
            <person name="Belova V."/>
            <person name="Korostin D."/>
            <person name="Efimov B.A."/>
        </authorList>
    </citation>
    <scope>NUCLEOTIDE SEQUENCE [LARGE SCALE GENOMIC DNA]</scope>
    <source>
        <strain evidence="6 7">ASD4241</strain>
    </source>
</reference>
<comment type="caution">
    <text evidence="6">The sequence shown here is derived from an EMBL/GenBank/DDBJ whole genome shotgun (WGS) entry which is preliminary data.</text>
</comment>
<evidence type="ECO:0000313" key="6">
    <source>
        <dbReference type="EMBL" id="MBU9726078.1"/>
    </source>
</evidence>
<evidence type="ECO:0000256" key="3">
    <source>
        <dbReference type="ARBA" id="ARBA00022729"/>
    </source>
</evidence>
<protein>
    <submittedName>
        <fullName evidence="6">ABC transporter substrate-binding protein</fullName>
    </submittedName>
</protein>
<feature type="chain" id="PRO_5047409039" evidence="5">
    <location>
        <begin position="21"/>
        <end position="452"/>
    </location>
</feature>
<dbReference type="InterPro" id="IPR006059">
    <property type="entry name" value="SBP"/>
</dbReference>
<dbReference type="Proteomes" id="UP001314681">
    <property type="component" value="Unassembled WGS sequence"/>
</dbReference>
<evidence type="ECO:0000256" key="1">
    <source>
        <dbReference type="ARBA" id="ARBA00008520"/>
    </source>
</evidence>
<organism evidence="6 7">
    <name type="scientific">Diplocloster modestus</name>
    <dbReference type="NCBI Taxonomy" id="2850322"/>
    <lineage>
        <taxon>Bacteria</taxon>
        <taxon>Bacillati</taxon>
        <taxon>Bacillota</taxon>
        <taxon>Clostridia</taxon>
        <taxon>Lachnospirales</taxon>
        <taxon>Lachnospiraceae</taxon>
        <taxon>Diplocloster</taxon>
    </lineage>
</organism>
<proteinExistence type="inferred from homology"/>
<dbReference type="InterPro" id="IPR006061">
    <property type="entry name" value="SBP_1_CS"/>
</dbReference>